<comment type="catalytic activity">
    <reaction evidence="9">
        <text>Typically cleaves a -Gly-|-Phe- bond to release an N-terminal, basic peptide of 5-8 residues from type IV prepilin, and then N-methylates the new N-terminal amino group, the methyl donor being S-adenosyl-L-methionine.</text>
        <dbReference type="EC" id="3.4.23.43"/>
    </reaction>
</comment>
<dbReference type="PRINTS" id="PR00864">
    <property type="entry name" value="PREPILNPTASE"/>
</dbReference>
<keyword evidence="9" id="KW-0808">Transferase</keyword>
<dbReference type="Gene3D" id="1.20.120.1220">
    <property type="match status" value="1"/>
</dbReference>
<protein>
    <recommendedName>
        <fullName evidence="9">Prepilin leader peptidase/N-methyltransferase</fullName>
        <ecNumber evidence="9">2.1.1.-</ecNumber>
        <ecNumber evidence="9">3.4.23.43</ecNumber>
    </recommendedName>
</protein>
<evidence type="ECO:0000256" key="8">
    <source>
        <dbReference type="RuleBase" id="RU003793"/>
    </source>
</evidence>
<dbReference type="PANTHER" id="PTHR30487">
    <property type="entry name" value="TYPE 4 PREPILIN-LIKE PROTEINS LEADER PEPTIDE-PROCESSING ENZYME"/>
    <property type="match status" value="1"/>
</dbReference>
<comment type="function">
    <text evidence="9">Plays an essential role in type IV pili and type II pseudopili formation by proteolytically removing the leader sequence from substrate proteins and subsequently monomethylating the alpha-amino group of the newly exposed N-terminal phenylalanine.</text>
</comment>
<evidence type="ECO:0000313" key="14">
    <source>
        <dbReference type="Proteomes" id="UP001205748"/>
    </source>
</evidence>
<dbReference type="Proteomes" id="UP001205748">
    <property type="component" value="Unassembled WGS sequence"/>
</dbReference>
<keyword evidence="9" id="KW-0378">Hydrolase</keyword>
<feature type="domain" description="Prepilin type IV endopeptidase peptidase" evidence="11">
    <location>
        <begin position="101"/>
        <end position="204"/>
    </location>
</feature>
<evidence type="ECO:0000256" key="7">
    <source>
        <dbReference type="ARBA" id="ARBA00023136"/>
    </source>
</evidence>
<evidence type="ECO:0000256" key="10">
    <source>
        <dbReference type="SAM" id="Phobius"/>
    </source>
</evidence>
<keyword evidence="9" id="KW-0511">Multifunctional enzyme</keyword>
<dbReference type="InterPro" id="IPR050882">
    <property type="entry name" value="Prepilin_peptidase/N-MTase"/>
</dbReference>
<dbReference type="EC" id="3.4.23.43" evidence="9"/>
<dbReference type="GO" id="GO:0006465">
    <property type="term" value="P:signal peptide processing"/>
    <property type="evidence" value="ECO:0007669"/>
    <property type="project" value="TreeGrafter"/>
</dbReference>
<evidence type="ECO:0000259" key="12">
    <source>
        <dbReference type="Pfam" id="PF06750"/>
    </source>
</evidence>
<comment type="similarity">
    <text evidence="2 8">Belongs to the peptidase A24 family.</text>
</comment>
<keyword evidence="9" id="KW-0489">Methyltransferase</keyword>
<comment type="subcellular location">
    <subcellularLocation>
        <location evidence="1">Cell inner membrane</location>
        <topology evidence="1">Multi-pass membrane protein</topology>
    </subcellularLocation>
    <subcellularLocation>
        <location evidence="9">Cell membrane</location>
        <topology evidence="9">Multi-pass membrane protein</topology>
    </subcellularLocation>
</comment>
<dbReference type="Pfam" id="PF06750">
    <property type="entry name" value="A24_N_bact"/>
    <property type="match status" value="1"/>
</dbReference>
<evidence type="ECO:0000256" key="2">
    <source>
        <dbReference type="ARBA" id="ARBA00005801"/>
    </source>
</evidence>
<keyword evidence="4" id="KW-0997">Cell inner membrane</keyword>
<evidence type="ECO:0000256" key="9">
    <source>
        <dbReference type="RuleBase" id="RU003794"/>
    </source>
</evidence>
<organism evidence="13 14">
    <name type="scientific">Irregularibacter muris</name>
    <dbReference type="NCBI Taxonomy" id="1796619"/>
    <lineage>
        <taxon>Bacteria</taxon>
        <taxon>Bacillati</taxon>
        <taxon>Bacillota</taxon>
        <taxon>Clostridia</taxon>
        <taxon>Eubacteriales</taxon>
        <taxon>Eubacteriaceae</taxon>
        <taxon>Irregularibacter</taxon>
    </lineage>
</organism>
<dbReference type="GO" id="GO:0032259">
    <property type="term" value="P:methylation"/>
    <property type="evidence" value="ECO:0007669"/>
    <property type="project" value="UniProtKB-KW"/>
</dbReference>
<feature type="transmembrane region" description="Helical" evidence="10">
    <location>
        <begin position="145"/>
        <end position="163"/>
    </location>
</feature>
<dbReference type="GO" id="GO:0005886">
    <property type="term" value="C:plasma membrane"/>
    <property type="evidence" value="ECO:0007669"/>
    <property type="project" value="UniProtKB-SubCell"/>
</dbReference>
<name>A0AAE3L253_9FIRM</name>
<evidence type="ECO:0000256" key="6">
    <source>
        <dbReference type="ARBA" id="ARBA00022989"/>
    </source>
</evidence>
<gene>
    <name evidence="13" type="ORF">NSA47_03095</name>
</gene>
<dbReference type="InterPro" id="IPR014032">
    <property type="entry name" value="Peptidase_A24A_bac"/>
</dbReference>
<feature type="transmembrane region" description="Helical" evidence="10">
    <location>
        <begin position="6"/>
        <end position="25"/>
    </location>
</feature>
<dbReference type="AlphaFoldDB" id="A0AAE3L253"/>
<dbReference type="RefSeq" id="WP_257529439.1">
    <property type="nucleotide sequence ID" value="NZ_JANKAS010000002.1"/>
</dbReference>
<evidence type="ECO:0000256" key="4">
    <source>
        <dbReference type="ARBA" id="ARBA00022519"/>
    </source>
</evidence>
<dbReference type="GO" id="GO:0008168">
    <property type="term" value="F:methyltransferase activity"/>
    <property type="evidence" value="ECO:0007669"/>
    <property type="project" value="UniProtKB-KW"/>
</dbReference>
<accession>A0AAE3L253</accession>
<dbReference type="GO" id="GO:0004190">
    <property type="term" value="F:aspartic-type endopeptidase activity"/>
    <property type="evidence" value="ECO:0007669"/>
    <property type="project" value="UniProtKB-EC"/>
</dbReference>
<feature type="domain" description="Prepilin peptidase A24 N-terminal" evidence="12">
    <location>
        <begin position="7"/>
        <end position="90"/>
    </location>
</feature>
<dbReference type="InterPro" id="IPR000045">
    <property type="entry name" value="Prepilin_IV_endopep_pep"/>
</dbReference>
<evidence type="ECO:0000256" key="5">
    <source>
        <dbReference type="ARBA" id="ARBA00022692"/>
    </source>
</evidence>
<dbReference type="EMBL" id="JANKAS010000002">
    <property type="protein sequence ID" value="MCR1897974.1"/>
    <property type="molecule type" value="Genomic_DNA"/>
</dbReference>
<keyword evidence="9" id="KW-0645">Protease</keyword>
<sequence>MVLLIFILGLIIGSFLNVCIYRIPLGKSIAYPPSICGHCHTRLKPLDLFPVISWMFLRGKCRYCGESIDIRYPFVELFTGILFSLTYWKYSMHFILIPYLLVTAALIAITFIDIHHHIIPNSINLFIFATFFVFNFSLNFIPWKNAFLGALIGGGFLFILFLFTGGAGMGMGDVKLAGVLGLYLGWTNIILLLLLSFVLGGFFGMLLLALKIKSRKDAISFGPWIAMAAFITLLFGNDIIRWYVNLL</sequence>
<feature type="transmembrane region" description="Helical" evidence="10">
    <location>
        <begin position="118"/>
        <end position="138"/>
    </location>
</feature>
<evidence type="ECO:0000256" key="1">
    <source>
        <dbReference type="ARBA" id="ARBA00004429"/>
    </source>
</evidence>
<keyword evidence="14" id="KW-1185">Reference proteome</keyword>
<dbReference type="InterPro" id="IPR010627">
    <property type="entry name" value="Prepilin_pept_A24_N"/>
</dbReference>
<feature type="transmembrane region" description="Helical" evidence="10">
    <location>
        <begin position="94"/>
        <end position="112"/>
    </location>
</feature>
<keyword evidence="5 9" id="KW-0812">Transmembrane</keyword>
<comment type="caution">
    <text evidence="13">The sequence shown here is derived from an EMBL/GenBank/DDBJ whole genome shotgun (WGS) entry which is preliminary data.</text>
</comment>
<evidence type="ECO:0000313" key="13">
    <source>
        <dbReference type="EMBL" id="MCR1897974.1"/>
    </source>
</evidence>
<keyword evidence="6 10" id="KW-1133">Transmembrane helix</keyword>
<dbReference type="PANTHER" id="PTHR30487:SF0">
    <property type="entry name" value="PREPILIN LEADER PEPTIDASE_N-METHYLTRANSFERASE-RELATED"/>
    <property type="match status" value="1"/>
</dbReference>
<evidence type="ECO:0000256" key="3">
    <source>
        <dbReference type="ARBA" id="ARBA00022475"/>
    </source>
</evidence>
<keyword evidence="7 10" id="KW-0472">Membrane</keyword>
<proteinExistence type="inferred from homology"/>
<evidence type="ECO:0000259" key="11">
    <source>
        <dbReference type="Pfam" id="PF01478"/>
    </source>
</evidence>
<dbReference type="Pfam" id="PF01478">
    <property type="entry name" value="Peptidase_A24"/>
    <property type="match status" value="1"/>
</dbReference>
<keyword evidence="3" id="KW-1003">Cell membrane</keyword>
<feature type="transmembrane region" description="Helical" evidence="10">
    <location>
        <begin position="221"/>
        <end position="244"/>
    </location>
</feature>
<reference evidence="13" key="1">
    <citation type="submission" date="2022-07" db="EMBL/GenBank/DDBJ databases">
        <title>Enhanced cultured diversity of the mouse gut microbiota enables custom-made synthetic communities.</title>
        <authorList>
            <person name="Afrizal A."/>
        </authorList>
    </citation>
    <scope>NUCLEOTIDE SEQUENCE</scope>
    <source>
        <strain evidence="13">DSM 28593</strain>
    </source>
</reference>
<dbReference type="EC" id="2.1.1.-" evidence="9"/>
<feature type="transmembrane region" description="Helical" evidence="10">
    <location>
        <begin position="183"/>
        <end position="209"/>
    </location>
</feature>